<organism evidence="1 2">
    <name type="scientific">Acer negundo</name>
    <name type="common">Box elder</name>
    <dbReference type="NCBI Taxonomy" id="4023"/>
    <lineage>
        <taxon>Eukaryota</taxon>
        <taxon>Viridiplantae</taxon>
        <taxon>Streptophyta</taxon>
        <taxon>Embryophyta</taxon>
        <taxon>Tracheophyta</taxon>
        <taxon>Spermatophyta</taxon>
        <taxon>Magnoliopsida</taxon>
        <taxon>eudicotyledons</taxon>
        <taxon>Gunneridae</taxon>
        <taxon>Pentapetalae</taxon>
        <taxon>rosids</taxon>
        <taxon>malvids</taxon>
        <taxon>Sapindales</taxon>
        <taxon>Sapindaceae</taxon>
        <taxon>Hippocastanoideae</taxon>
        <taxon>Acereae</taxon>
        <taxon>Acer</taxon>
    </lineage>
</organism>
<evidence type="ECO:0000313" key="2">
    <source>
        <dbReference type="Proteomes" id="UP001064489"/>
    </source>
</evidence>
<dbReference type="AlphaFoldDB" id="A0AAD5JDR3"/>
<reference evidence="1" key="1">
    <citation type="journal article" date="2022" name="Plant J.">
        <title>Strategies of tolerance reflected in two North American maple genomes.</title>
        <authorList>
            <person name="McEvoy S.L."/>
            <person name="Sezen U.U."/>
            <person name="Trouern-Trend A."/>
            <person name="McMahon S.M."/>
            <person name="Schaberg P.G."/>
            <person name="Yang J."/>
            <person name="Wegrzyn J.L."/>
            <person name="Swenson N.G."/>
        </authorList>
    </citation>
    <scope>NUCLEOTIDE SEQUENCE</scope>
    <source>
        <strain evidence="1">91603</strain>
    </source>
</reference>
<dbReference type="Pfam" id="PF05056">
    <property type="entry name" value="DUF674"/>
    <property type="match status" value="1"/>
</dbReference>
<accession>A0AAD5JDR3</accession>
<dbReference type="EMBL" id="JAJSOW010000003">
    <property type="protein sequence ID" value="KAI9195182.1"/>
    <property type="molecule type" value="Genomic_DNA"/>
</dbReference>
<reference evidence="1" key="2">
    <citation type="submission" date="2023-02" db="EMBL/GenBank/DDBJ databases">
        <authorList>
            <person name="Swenson N.G."/>
            <person name="Wegrzyn J.L."/>
            <person name="Mcevoy S.L."/>
        </authorList>
    </citation>
    <scope>NUCLEOTIDE SEQUENCE</scope>
    <source>
        <strain evidence="1">91603</strain>
        <tissue evidence="1">Leaf</tissue>
    </source>
</reference>
<keyword evidence="2" id="KW-1185">Reference proteome</keyword>
<dbReference type="InterPro" id="IPR007750">
    <property type="entry name" value="DUF674"/>
</dbReference>
<sequence length="178" mass="19577">MGSLLENCMPGSGSLGRIYGSVMNLNSSYLQPNVSKDVVLRPKLSSSSTIDSIPLLKNFASKKRKCDQYGTYGSSKAAKVYPSSTKRGAATSSNEKQGFVRGLVKYIVMDSLFVMPISTFSVMSLLNHYRVKDFSSLRRKLSSLTSTSVWSGLRLHLHQTQSSLMYSSESPSTGRRKP</sequence>
<comment type="caution">
    <text evidence="1">The sequence shown here is derived from an EMBL/GenBank/DDBJ whole genome shotgun (WGS) entry which is preliminary data.</text>
</comment>
<dbReference type="Proteomes" id="UP001064489">
    <property type="component" value="Chromosome 1"/>
</dbReference>
<evidence type="ECO:0000313" key="1">
    <source>
        <dbReference type="EMBL" id="KAI9195182.1"/>
    </source>
</evidence>
<dbReference type="PANTHER" id="PTHR33103:SF19">
    <property type="entry name" value="OS09G0544700 PROTEIN"/>
    <property type="match status" value="1"/>
</dbReference>
<protein>
    <submittedName>
        <fullName evidence="1">Uncharacterized protein</fullName>
    </submittedName>
</protein>
<dbReference type="PANTHER" id="PTHR33103">
    <property type="entry name" value="OS01G0153900 PROTEIN"/>
    <property type="match status" value="1"/>
</dbReference>
<gene>
    <name evidence="1" type="ORF">LWI28_012497</name>
</gene>
<proteinExistence type="predicted"/>
<name>A0AAD5JDR3_ACENE</name>